<evidence type="ECO:0000256" key="5">
    <source>
        <dbReference type="ARBA" id="ARBA00023136"/>
    </source>
</evidence>
<reference evidence="7 8" key="1">
    <citation type="submission" date="2022-01" db="EMBL/GenBank/DDBJ databases">
        <title>Alkalihalobacillus sp. EGI L200015, a novel bacterium isolated from a salt lake sediment.</title>
        <authorList>
            <person name="Gao L."/>
            <person name="Fang B.-Z."/>
            <person name="Li W.-J."/>
        </authorList>
    </citation>
    <scope>NUCLEOTIDE SEQUENCE [LARGE SCALE GENOMIC DNA]</scope>
    <source>
        <strain evidence="7 8">KCTC 12718</strain>
    </source>
</reference>
<evidence type="ECO:0000256" key="2">
    <source>
        <dbReference type="ARBA" id="ARBA00022475"/>
    </source>
</evidence>
<evidence type="ECO:0000256" key="4">
    <source>
        <dbReference type="ARBA" id="ARBA00022989"/>
    </source>
</evidence>
<keyword evidence="4 6" id="KW-1133">Transmembrane helix</keyword>
<keyword evidence="5 6" id="KW-0472">Membrane</keyword>
<keyword evidence="2" id="KW-1003">Cell membrane</keyword>
<name>A0ABS9H0R3_9BACL</name>
<keyword evidence="8" id="KW-1185">Reference proteome</keyword>
<comment type="caution">
    <text evidence="7">The sequence shown here is derived from an EMBL/GenBank/DDBJ whole genome shotgun (WGS) entry which is preliminary data.</text>
</comment>
<sequence>MLATVSGYILLGLSIAAPIGPINIEIIKRGLVYGFWAALLVGAGGISSDLALMALMFFGLSQVMTLVWVKISLTMLGCFILIHSGVNNLRVTQDMNRAEEGGDRHGRVKIRSYLSGVTIAASNPMNLLFWLGIYGSVLSGVLQQSNHLQSFFISSLVFIGIALWNLNLAFTVHFGRLLMNASIMKGVNIIASFVLIGFGVKFGWMGVKELVEVVGRN</sequence>
<feature type="transmembrane region" description="Helical" evidence="6">
    <location>
        <begin position="110"/>
        <end position="131"/>
    </location>
</feature>
<accession>A0ABS9H0R3</accession>
<dbReference type="RefSeq" id="WP_236335708.1">
    <property type="nucleotide sequence ID" value="NZ_JAKIJS010000001.1"/>
</dbReference>
<evidence type="ECO:0000256" key="6">
    <source>
        <dbReference type="SAM" id="Phobius"/>
    </source>
</evidence>
<dbReference type="PANTHER" id="PTHR30086:SF6">
    <property type="entry name" value="AMINO ACID EFFLUX PROTEIN YCGF-RELATED"/>
    <property type="match status" value="1"/>
</dbReference>
<proteinExistence type="predicted"/>
<dbReference type="Pfam" id="PF01810">
    <property type="entry name" value="LysE"/>
    <property type="match status" value="1"/>
</dbReference>
<organism evidence="7 8">
    <name type="scientific">Pseudalkalibacillus berkeleyi</name>
    <dbReference type="NCBI Taxonomy" id="1069813"/>
    <lineage>
        <taxon>Bacteria</taxon>
        <taxon>Bacillati</taxon>
        <taxon>Bacillota</taxon>
        <taxon>Bacilli</taxon>
        <taxon>Bacillales</taxon>
        <taxon>Fictibacillaceae</taxon>
        <taxon>Pseudalkalibacillus</taxon>
    </lineage>
</organism>
<protein>
    <submittedName>
        <fullName evidence="7">LysE family translocator</fullName>
    </submittedName>
</protein>
<feature type="transmembrane region" description="Helical" evidence="6">
    <location>
        <begin position="66"/>
        <end position="89"/>
    </location>
</feature>
<dbReference type="PANTHER" id="PTHR30086">
    <property type="entry name" value="ARGININE EXPORTER PROTEIN ARGO"/>
    <property type="match status" value="1"/>
</dbReference>
<evidence type="ECO:0000256" key="1">
    <source>
        <dbReference type="ARBA" id="ARBA00004651"/>
    </source>
</evidence>
<evidence type="ECO:0000313" key="8">
    <source>
        <dbReference type="Proteomes" id="UP001649381"/>
    </source>
</evidence>
<comment type="subcellular location">
    <subcellularLocation>
        <location evidence="1">Cell membrane</location>
        <topology evidence="1">Multi-pass membrane protein</topology>
    </subcellularLocation>
</comment>
<evidence type="ECO:0000313" key="7">
    <source>
        <dbReference type="EMBL" id="MCF6138582.1"/>
    </source>
</evidence>
<dbReference type="Proteomes" id="UP001649381">
    <property type="component" value="Unassembled WGS sequence"/>
</dbReference>
<feature type="transmembrane region" description="Helical" evidence="6">
    <location>
        <begin position="151"/>
        <end position="174"/>
    </location>
</feature>
<keyword evidence="3 6" id="KW-0812">Transmembrane</keyword>
<gene>
    <name evidence="7" type="ORF">L2716_12665</name>
</gene>
<evidence type="ECO:0000256" key="3">
    <source>
        <dbReference type="ARBA" id="ARBA00022692"/>
    </source>
</evidence>
<feature type="transmembrane region" description="Helical" evidence="6">
    <location>
        <begin position="186"/>
        <end position="207"/>
    </location>
</feature>
<dbReference type="InterPro" id="IPR001123">
    <property type="entry name" value="LeuE-type"/>
</dbReference>
<feature type="transmembrane region" description="Helical" evidence="6">
    <location>
        <begin position="6"/>
        <end position="24"/>
    </location>
</feature>
<dbReference type="EMBL" id="JAKIJS010000001">
    <property type="protein sequence ID" value="MCF6138582.1"/>
    <property type="molecule type" value="Genomic_DNA"/>
</dbReference>
<feature type="transmembrane region" description="Helical" evidence="6">
    <location>
        <begin position="31"/>
        <end position="60"/>
    </location>
</feature>